<protein>
    <recommendedName>
        <fullName evidence="4">Auto-transporter adhesin head GIN domain-containing protein</fullName>
    </recommendedName>
</protein>
<feature type="region of interest" description="Disordered" evidence="1">
    <location>
        <begin position="446"/>
        <end position="489"/>
    </location>
</feature>
<feature type="region of interest" description="Disordered" evidence="1">
    <location>
        <begin position="1"/>
        <end position="20"/>
    </location>
</feature>
<name>A0ABY8UHV4_TETOB</name>
<dbReference type="Gene3D" id="2.160.20.120">
    <property type="match status" value="1"/>
</dbReference>
<accession>A0ABY8UHV4</accession>
<gene>
    <name evidence="2" type="ORF">OEZ85_005185</name>
</gene>
<feature type="region of interest" description="Disordered" evidence="1">
    <location>
        <begin position="276"/>
        <end position="420"/>
    </location>
</feature>
<feature type="compositionally biased region" description="Polar residues" evidence="1">
    <location>
        <begin position="641"/>
        <end position="650"/>
    </location>
</feature>
<keyword evidence="3" id="KW-1185">Reference proteome</keyword>
<evidence type="ECO:0000256" key="1">
    <source>
        <dbReference type="SAM" id="MobiDB-lite"/>
    </source>
</evidence>
<feature type="compositionally biased region" description="Low complexity" evidence="1">
    <location>
        <begin position="511"/>
        <end position="540"/>
    </location>
</feature>
<feature type="compositionally biased region" description="Low complexity" evidence="1">
    <location>
        <begin position="627"/>
        <end position="640"/>
    </location>
</feature>
<evidence type="ECO:0008006" key="4">
    <source>
        <dbReference type="Google" id="ProtNLM"/>
    </source>
</evidence>
<feature type="compositionally biased region" description="Low complexity" evidence="1">
    <location>
        <begin position="549"/>
        <end position="564"/>
    </location>
</feature>
<feature type="compositionally biased region" description="Low complexity" evidence="1">
    <location>
        <begin position="446"/>
        <end position="468"/>
    </location>
</feature>
<feature type="region of interest" description="Disordered" evidence="1">
    <location>
        <begin position="592"/>
        <end position="650"/>
    </location>
</feature>
<feature type="compositionally biased region" description="Gly residues" evidence="1">
    <location>
        <begin position="609"/>
        <end position="626"/>
    </location>
</feature>
<sequence>MPNKENATAGNDTAASSNSSSSGRIIFQAEFAVINQTVAAIEDDVLTLSLAGGFESRQPINLTVVMRAAAQLRYVANYGSGAVVLGPGHNTTLLRLLAPTVGTIQAFNVTADTLAFSSNGVLGSSVSGAFKHADIVTDVATGSVALTSSTPVNLTVQLGGITTVVADVPAGSSISGSAGGLSKVQYTDGNCDVTTQMPFPFPAPSIFGPGGFGFGAGGNAMQQANSKCQQVQAGAAQPVVAIAANPQWTCGVIVDGTLSCQQGNDTGQVLQWNVTNTTATQQPPTTPDVAPPPGVGNRDNPNAVSSSPSPTTAAAAAAPPTDTTTGTTNAGTAGAANAASPSPSPAANVAAAGNAGNSAGNNADATAGGLTEVPAPSPTTSPASPAAATTPSPEPVEAPLPAPPNPAAGTGGGRKMLQGTPVGFGLPSAFQGFPFGTTTMTPGGIISTGSFTSGPGASSFSSGSVPGATQTSTSQGGLPATTTLSTGGVGSTVFNPVVVPATTPQTFAADNATSNATTTNGNATGASPSLQTTSSSAAGAAAGGGGATSGVASGPSTSVSMRTAGPSGAAGVAVVNTACSSRQQSLSMLVTPAAEQQRPNMNFPTRPGGNNGGTSGGTGSVTGGTAGDASAAGAGGASNNMTAPASTPLP</sequence>
<evidence type="ECO:0000313" key="2">
    <source>
        <dbReference type="EMBL" id="WIA20832.1"/>
    </source>
</evidence>
<feature type="compositionally biased region" description="Low complexity" evidence="1">
    <location>
        <begin position="301"/>
        <end position="391"/>
    </location>
</feature>
<feature type="compositionally biased region" description="Pro residues" evidence="1">
    <location>
        <begin position="392"/>
        <end position="406"/>
    </location>
</feature>
<reference evidence="2 3" key="1">
    <citation type="submission" date="2023-05" db="EMBL/GenBank/DDBJ databases">
        <title>A 100% complete, gapless, phased diploid assembly of the Scenedesmus obliquus UTEX 3031 genome.</title>
        <authorList>
            <person name="Biondi T.C."/>
            <person name="Hanschen E.R."/>
            <person name="Kwon T."/>
            <person name="Eng W."/>
            <person name="Kruse C.P.S."/>
            <person name="Koehler S.I."/>
            <person name="Kunde Y."/>
            <person name="Gleasner C.D."/>
            <person name="You Mak K.T."/>
            <person name="Polle J."/>
            <person name="Hovde B.T."/>
            <person name="Starkenburg S.R."/>
        </authorList>
    </citation>
    <scope>NUCLEOTIDE SEQUENCE [LARGE SCALE GENOMIC DNA]</scope>
    <source>
        <strain evidence="2 3">DOE0152z</strain>
    </source>
</reference>
<dbReference type="Proteomes" id="UP001244341">
    <property type="component" value="Chromosome 12b"/>
</dbReference>
<evidence type="ECO:0000313" key="3">
    <source>
        <dbReference type="Proteomes" id="UP001244341"/>
    </source>
</evidence>
<feature type="region of interest" description="Disordered" evidence="1">
    <location>
        <begin position="511"/>
        <end position="564"/>
    </location>
</feature>
<feature type="compositionally biased region" description="Pro residues" evidence="1">
    <location>
        <begin position="284"/>
        <end position="294"/>
    </location>
</feature>
<proteinExistence type="predicted"/>
<organism evidence="2 3">
    <name type="scientific">Tetradesmus obliquus</name>
    <name type="common">Green alga</name>
    <name type="synonym">Acutodesmus obliquus</name>
    <dbReference type="NCBI Taxonomy" id="3088"/>
    <lineage>
        <taxon>Eukaryota</taxon>
        <taxon>Viridiplantae</taxon>
        <taxon>Chlorophyta</taxon>
        <taxon>core chlorophytes</taxon>
        <taxon>Chlorophyceae</taxon>
        <taxon>CS clade</taxon>
        <taxon>Sphaeropleales</taxon>
        <taxon>Scenedesmaceae</taxon>
        <taxon>Tetradesmus</taxon>
    </lineage>
</organism>
<dbReference type="EMBL" id="CP126219">
    <property type="protein sequence ID" value="WIA20832.1"/>
    <property type="molecule type" value="Genomic_DNA"/>
</dbReference>